<accession>A0A257LTK1</accession>
<dbReference type="EMBL" id="NMUJ01000049">
    <property type="protein sequence ID" value="OYV02819.1"/>
    <property type="molecule type" value="Genomic_DNA"/>
</dbReference>
<name>A0A257LTK1_UNCW3</name>
<evidence type="ECO:0000313" key="2">
    <source>
        <dbReference type="Proteomes" id="UP000216312"/>
    </source>
</evidence>
<organism evidence="1 2">
    <name type="scientific">candidate division WOR-3 bacterium 4484_18</name>
    <dbReference type="NCBI Taxonomy" id="2020626"/>
    <lineage>
        <taxon>Bacteria</taxon>
        <taxon>Bacteria division WOR-3</taxon>
    </lineage>
</organism>
<evidence type="ECO:0000313" key="1">
    <source>
        <dbReference type="EMBL" id="OYV02819.1"/>
    </source>
</evidence>
<comment type="caution">
    <text evidence="1">The sequence shown here is derived from an EMBL/GenBank/DDBJ whole genome shotgun (WGS) entry which is preliminary data.</text>
</comment>
<dbReference type="AlphaFoldDB" id="A0A257LTK1"/>
<gene>
    <name evidence="1" type="ORF">CGW93_03685</name>
</gene>
<proteinExistence type="predicted"/>
<dbReference type="Proteomes" id="UP000216312">
    <property type="component" value="Unassembled WGS sequence"/>
</dbReference>
<sequence length="533" mass="60505">MKSGRNYYDPLVDKTFEYKVVHVGPRVLNEENEILSVEFKLYGQFDHPTVIVDGIPACNTTYMDMVDEVIDTLKADRLLYNVVNTSIGITITRKIYAFSNQYHDNYFIYDYVFKNTGIYDKEGHRHEQTLQDVVIFFQYRYSPCRETGPYGYYWMPQNTSWGRNTVNDVIGQREPGDTFRAIFAWKGKHSAWNAPGDCIGEPNIGSEYVAADGRLGAPQFCGVVVIHADKSPHDTTDDVYQPTTTWYIDSDHPRNSGNDQFNEEHMEEEYELMTRGHAPKTHAEEVGDGNADEFGNTAGGYSATQGFGPYTLEPGDSIHIVLAEAVAGLNRKSACEIGALWYKWAYEGYTGPFELPDGSTTNDGNEYKNAWVFTGKDSLFETFRRAIANYKAGFNIPQPPPPPDMFMTNEPAFLRRPPGVSLEDIRVVPNPYNIRARELQYGAGGPDRIMFLNIPPFCTIRIYTERGDLIKTIIHDDGSGDEAWESVTSSRQLVVSGVYIAHFEVTQDYYDPNTGELLYRKGEQTIRKFIIIR</sequence>
<protein>
    <submittedName>
        <fullName evidence="1">Uncharacterized protein</fullName>
    </submittedName>
</protein>
<reference evidence="2" key="1">
    <citation type="submission" date="2017-07" db="EMBL/GenBank/DDBJ databases">
        <title>Novel pathways for hydrocarbon cycling and metabolic interdependencies in hydrothermal sediment communities.</title>
        <authorList>
            <person name="Dombrowski N."/>
            <person name="Seitz K."/>
            <person name="Teske A."/>
            <person name="Baker B."/>
        </authorList>
    </citation>
    <scope>NUCLEOTIDE SEQUENCE [LARGE SCALE GENOMIC DNA]</scope>
</reference>